<dbReference type="Proteomes" id="UP001057375">
    <property type="component" value="Unassembled WGS sequence"/>
</dbReference>
<evidence type="ECO:0000313" key="1">
    <source>
        <dbReference type="EMBL" id="GKT34532.1"/>
    </source>
</evidence>
<keyword evidence="2" id="KW-1185">Reference proteome</keyword>
<name>A0ABQ5KPZ1_9EUKA</name>
<gene>
    <name evidence="1" type="ORF">ADUPG1_007872</name>
</gene>
<accession>A0ABQ5KPZ1</accession>
<sequence length="93" mass="11090">MSIKSEDKRIIDEHFEKLRIALNQTSKIVDSYCKPKLQPIGFVQHVKYYWNKFFGDRESSSIIPIEAFQSYTEKKRSYDDYMALCCEHNPTFI</sequence>
<comment type="caution">
    <text evidence="1">The sequence shown here is derived from an EMBL/GenBank/DDBJ whole genome shotgun (WGS) entry which is preliminary data.</text>
</comment>
<proteinExistence type="predicted"/>
<dbReference type="EMBL" id="BQXS01010827">
    <property type="protein sequence ID" value="GKT34532.1"/>
    <property type="molecule type" value="Genomic_DNA"/>
</dbReference>
<evidence type="ECO:0000313" key="2">
    <source>
        <dbReference type="Proteomes" id="UP001057375"/>
    </source>
</evidence>
<reference evidence="1" key="1">
    <citation type="submission" date="2022-03" db="EMBL/GenBank/DDBJ databases">
        <title>Draft genome sequence of Aduncisulcus paluster, a free-living microaerophilic Fornicata.</title>
        <authorList>
            <person name="Yuyama I."/>
            <person name="Kume K."/>
            <person name="Tamura T."/>
            <person name="Inagaki Y."/>
            <person name="Hashimoto T."/>
        </authorList>
    </citation>
    <scope>NUCLEOTIDE SEQUENCE</scope>
    <source>
        <strain evidence="1">NY0171</strain>
    </source>
</reference>
<protein>
    <submittedName>
        <fullName evidence="1">Uncharacterized protein</fullName>
    </submittedName>
</protein>
<organism evidence="1 2">
    <name type="scientific">Aduncisulcus paluster</name>
    <dbReference type="NCBI Taxonomy" id="2918883"/>
    <lineage>
        <taxon>Eukaryota</taxon>
        <taxon>Metamonada</taxon>
        <taxon>Carpediemonas-like organisms</taxon>
        <taxon>Aduncisulcus</taxon>
    </lineage>
</organism>